<dbReference type="GO" id="GO:0016298">
    <property type="term" value="F:lipase activity"/>
    <property type="evidence" value="ECO:0007669"/>
    <property type="project" value="InterPro"/>
</dbReference>
<dbReference type="STRING" id="62324.A0A4Y0BGC9"/>
<dbReference type="VEuPathDB" id="VectorBase:AFUN019496"/>
<evidence type="ECO:0000259" key="6">
    <source>
        <dbReference type="Pfam" id="PF00151"/>
    </source>
</evidence>
<feature type="chain" id="PRO_5021241759" description="Lipase domain-containing protein" evidence="5">
    <location>
        <begin position="21"/>
        <end position="328"/>
    </location>
</feature>
<comment type="subcellular location">
    <subcellularLocation>
        <location evidence="1">Secreted</location>
    </subcellularLocation>
</comment>
<dbReference type="SUPFAM" id="SSF53474">
    <property type="entry name" value="alpha/beta-Hydrolases"/>
    <property type="match status" value="1"/>
</dbReference>
<dbReference type="GO" id="GO:0017171">
    <property type="term" value="F:serine hydrolase activity"/>
    <property type="evidence" value="ECO:0007669"/>
    <property type="project" value="TreeGrafter"/>
</dbReference>
<evidence type="ECO:0000256" key="5">
    <source>
        <dbReference type="SAM" id="SignalP"/>
    </source>
</evidence>
<dbReference type="Pfam" id="PF00151">
    <property type="entry name" value="Lipase"/>
    <property type="match status" value="1"/>
</dbReference>
<dbReference type="RefSeq" id="XP_049300934.1">
    <property type="nucleotide sequence ID" value="XM_049444977.1"/>
</dbReference>
<dbReference type="GO" id="GO:0016042">
    <property type="term" value="P:lipid catabolic process"/>
    <property type="evidence" value="ECO:0007669"/>
    <property type="project" value="TreeGrafter"/>
</dbReference>
<name>A0A4Y0BGC9_ANOFN</name>
<dbReference type="VEuPathDB" id="VectorBase:AFUN2_014650"/>
<proteinExistence type="inferred from homology"/>
<accession>A0A4Y0BGC9</accession>
<evidence type="ECO:0000256" key="3">
    <source>
        <dbReference type="ARBA" id="ARBA00022525"/>
    </source>
</evidence>
<dbReference type="InterPro" id="IPR029058">
    <property type="entry name" value="AB_hydrolase_fold"/>
</dbReference>
<dbReference type="GeneID" id="125774766"/>
<evidence type="ECO:0000313" key="7">
    <source>
        <dbReference type="EnsemblMetazoa" id="AFUN019496-PA"/>
    </source>
</evidence>
<dbReference type="KEGG" id="afun:125774766"/>
<dbReference type="OrthoDB" id="7784780at2759"/>
<feature type="signal peptide" evidence="5">
    <location>
        <begin position="1"/>
        <end position="20"/>
    </location>
</feature>
<evidence type="ECO:0000256" key="1">
    <source>
        <dbReference type="ARBA" id="ARBA00004613"/>
    </source>
</evidence>
<dbReference type="EnsemblMetazoa" id="AFUN019496-RA">
    <property type="protein sequence ID" value="AFUN019496-PA"/>
    <property type="gene ID" value="AFUN019496"/>
</dbReference>
<feature type="domain" description="Lipase" evidence="6">
    <location>
        <begin position="64"/>
        <end position="299"/>
    </location>
</feature>
<evidence type="ECO:0000256" key="4">
    <source>
        <dbReference type="RuleBase" id="RU004262"/>
    </source>
</evidence>
<evidence type="ECO:0000256" key="2">
    <source>
        <dbReference type="ARBA" id="ARBA00010701"/>
    </source>
</evidence>
<dbReference type="PANTHER" id="PTHR11610:SF169">
    <property type="entry name" value="GH15759P-RELATED"/>
    <property type="match status" value="1"/>
</dbReference>
<sequence>MSKLIFFTVLLCSIVGVARGVDLQDVLTTLTEVPFARLLDSFIVPAPRTTGFETLVPQRDIQLLCTNSWIPLFQNVSVNDIDVTRKLNFSQPLSIAIHGWQDANYTLYNSMTLRHLRYVKNTNYCMVDWKPYADYAYEIAARKGVPVVTDRLFKFLQYISVLNFPLEKVSLIGFGMGAQIAGLTGKLLPGRIGNIYALDPAGPLFSHPIDVGPTRRLAGTDAQYVQVIATSRYTVGSGLLVGTQNFLPNAGYHPQATCKVGIIGLAELANALVCSHQYAAKLFIDTLDPASVILGQKCNLFLGLRVCLLLPTDRLGYYSKRIPGNFYL</sequence>
<comment type="similarity">
    <text evidence="2 4">Belongs to the AB hydrolase superfamily. Lipase family.</text>
</comment>
<reference evidence="7" key="1">
    <citation type="submission" date="2020-05" db="UniProtKB">
        <authorList>
            <consortium name="EnsemblMetazoa"/>
        </authorList>
    </citation>
    <scope>IDENTIFICATION</scope>
    <source>
        <strain evidence="7">FUMOZ</strain>
    </source>
</reference>
<protein>
    <recommendedName>
        <fullName evidence="6">Lipase domain-containing protein</fullName>
    </recommendedName>
</protein>
<dbReference type="PANTHER" id="PTHR11610">
    <property type="entry name" value="LIPASE"/>
    <property type="match status" value="1"/>
</dbReference>
<dbReference type="InterPro" id="IPR013818">
    <property type="entry name" value="Lipase"/>
</dbReference>
<keyword evidence="3" id="KW-0964">Secreted</keyword>
<organism evidence="7">
    <name type="scientific">Anopheles funestus</name>
    <name type="common">African malaria mosquito</name>
    <dbReference type="NCBI Taxonomy" id="62324"/>
    <lineage>
        <taxon>Eukaryota</taxon>
        <taxon>Metazoa</taxon>
        <taxon>Ecdysozoa</taxon>
        <taxon>Arthropoda</taxon>
        <taxon>Hexapoda</taxon>
        <taxon>Insecta</taxon>
        <taxon>Pterygota</taxon>
        <taxon>Neoptera</taxon>
        <taxon>Endopterygota</taxon>
        <taxon>Diptera</taxon>
        <taxon>Nematocera</taxon>
        <taxon>Culicoidea</taxon>
        <taxon>Culicidae</taxon>
        <taxon>Anophelinae</taxon>
        <taxon>Anopheles</taxon>
    </lineage>
</organism>
<dbReference type="PRINTS" id="PR00821">
    <property type="entry name" value="TAGLIPASE"/>
</dbReference>
<dbReference type="GO" id="GO:0005615">
    <property type="term" value="C:extracellular space"/>
    <property type="evidence" value="ECO:0007669"/>
    <property type="project" value="TreeGrafter"/>
</dbReference>
<dbReference type="InterPro" id="IPR000734">
    <property type="entry name" value="TAG_lipase"/>
</dbReference>
<dbReference type="Gene3D" id="3.40.50.1820">
    <property type="entry name" value="alpha/beta hydrolase"/>
    <property type="match status" value="1"/>
</dbReference>
<dbReference type="AlphaFoldDB" id="A0A4Y0BGC9"/>
<keyword evidence="5" id="KW-0732">Signal</keyword>